<accession>A0ABP9F523</accession>
<dbReference type="PIRSF" id="PIRSF028162">
    <property type="entry name" value="BcbE_prd"/>
    <property type="match status" value="1"/>
</dbReference>
<dbReference type="EMBL" id="BAABJZ010000093">
    <property type="protein sequence ID" value="GAA4894534.1"/>
    <property type="molecule type" value="Genomic_DNA"/>
</dbReference>
<dbReference type="Proteomes" id="UP001499988">
    <property type="component" value="Unassembled WGS sequence"/>
</dbReference>
<dbReference type="SUPFAM" id="SSF53448">
    <property type="entry name" value="Nucleotide-diphospho-sugar transferases"/>
    <property type="match status" value="1"/>
</dbReference>
<keyword evidence="2" id="KW-1185">Reference proteome</keyword>
<evidence type="ECO:0000313" key="2">
    <source>
        <dbReference type="Proteomes" id="UP001499988"/>
    </source>
</evidence>
<dbReference type="InterPro" id="IPR029044">
    <property type="entry name" value="Nucleotide-diphossugar_trans"/>
</dbReference>
<protein>
    <submittedName>
        <fullName evidence="1">Glycosyltransferase family 2 protein</fullName>
    </submittedName>
</protein>
<sequence>MIVIPMAGLSSRFFKAGYTQPKYMLEAHGRPLFDHALLSFQRYFTHLSFLFIVRSDHDTPAFVARRCHALGITDFQIVTLDKATRGQAETVALGLTEIDPQMPLTIFNIDTFRPGFALPELTECSDGYLEVFEGEGDNWSYAKPLDHASDRVIETAEKNPISNLCSTGLYHFAHAKDFLQAFAVEAAKPISQWQKQELYIAPLYNQLIAEGKDIRYHKIHRDEVIFCGVPAEFTAYLHAKDPYA</sequence>
<dbReference type="Gene3D" id="3.90.550.10">
    <property type="entry name" value="Spore Coat Polysaccharide Biosynthesis Protein SpsA, Chain A"/>
    <property type="match status" value="1"/>
</dbReference>
<gene>
    <name evidence="1" type="ORF">GCM10023333_29590</name>
</gene>
<comment type="caution">
    <text evidence="1">The sequence shown here is derived from an EMBL/GenBank/DDBJ whole genome shotgun (WGS) entry which is preliminary data.</text>
</comment>
<organism evidence="1 2">
    <name type="scientific">Ferrimonas pelagia</name>
    <dbReference type="NCBI Taxonomy" id="1177826"/>
    <lineage>
        <taxon>Bacteria</taxon>
        <taxon>Pseudomonadati</taxon>
        <taxon>Pseudomonadota</taxon>
        <taxon>Gammaproteobacteria</taxon>
        <taxon>Alteromonadales</taxon>
        <taxon>Ferrimonadaceae</taxon>
        <taxon>Ferrimonas</taxon>
    </lineage>
</organism>
<dbReference type="CDD" id="cd04183">
    <property type="entry name" value="GT2_BcE_like"/>
    <property type="match status" value="1"/>
</dbReference>
<evidence type="ECO:0000313" key="1">
    <source>
        <dbReference type="EMBL" id="GAA4894534.1"/>
    </source>
</evidence>
<reference evidence="2" key="1">
    <citation type="journal article" date="2019" name="Int. J. Syst. Evol. Microbiol.">
        <title>The Global Catalogue of Microorganisms (GCM) 10K type strain sequencing project: providing services to taxonomists for standard genome sequencing and annotation.</title>
        <authorList>
            <consortium name="The Broad Institute Genomics Platform"/>
            <consortium name="The Broad Institute Genome Sequencing Center for Infectious Disease"/>
            <person name="Wu L."/>
            <person name="Ma J."/>
        </authorList>
    </citation>
    <scope>NUCLEOTIDE SEQUENCE [LARGE SCALE GENOMIC DNA]</scope>
    <source>
        <strain evidence="2">JCM 18401</strain>
    </source>
</reference>
<name>A0ABP9F523_9GAMM</name>
<proteinExistence type="predicted"/>
<dbReference type="InterPro" id="IPR016873">
    <property type="entry name" value="Caps_polysacc_synth_BcbE_prd"/>
</dbReference>